<proteinExistence type="predicted"/>
<evidence type="ECO:0000313" key="3">
    <source>
        <dbReference type="EMBL" id="RAL17746.1"/>
    </source>
</evidence>
<evidence type="ECO:0000256" key="1">
    <source>
        <dbReference type="ARBA" id="ARBA00023254"/>
    </source>
</evidence>
<dbReference type="GO" id="GO:0090173">
    <property type="term" value="P:regulation of synaptonemal complex assembly"/>
    <property type="evidence" value="ECO:0007669"/>
    <property type="project" value="InterPro"/>
</dbReference>
<dbReference type="Proteomes" id="UP000248961">
    <property type="component" value="Unassembled WGS sequence"/>
</dbReference>
<dbReference type="VEuPathDB" id="FungiDB:BO97DRAFT_439572"/>
<dbReference type="PANTHER" id="PTHR40375">
    <property type="entry name" value="SPORULATION-SPECIFIC PROTEIN 22"/>
    <property type="match status" value="1"/>
</dbReference>
<name>A0A395ICG9_ASPHC</name>
<dbReference type="AlphaFoldDB" id="A0A395ICG9"/>
<dbReference type="OrthoDB" id="65716at2759"/>
<dbReference type="GeneID" id="37202283"/>
<feature type="compositionally biased region" description="Pro residues" evidence="2">
    <location>
        <begin position="423"/>
        <end position="437"/>
    </location>
</feature>
<keyword evidence="1" id="KW-0469">Meiosis</keyword>
<accession>A0A395ICG9</accession>
<evidence type="ECO:0000313" key="4">
    <source>
        <dbReference type="Proteomes" id="UP000248961"/>
    </source>
</evidence>
<feature type="compositionally biased region" description="Low complexity" evidence="2">
    <location>
        <begin position="438"/>
        <end position="447"/>
    </location>
</feature>
<dbReference type="PANTHER" id="PTHR40375:SF2">
    <property type="entry name" value="SPORULATION-SPECIFIC PROTEIN 22"/>
    <property type="match status" value="1"/>
</dbReference>
<keyword evidence="4" id="KW-1185">Reference proteome</keyword>
<dbReference type="GO" id="GO:0051321">
    <property type="term" value="P:meiotic cell cycle"/>
    <property type="evidence" value="ECO:0007669"/>
    <property type="project" value="UniProtKB-KW"/>
</dbReference>
<gene>
    <name evidence="3" type="ORF">BO97DRAFT_439572</name>
</gene>
<dbReference type="RefSeq" id="XP_025556900.1">
    <property type="nucleotide sequence ID" value="XM_025697994.1"/>
</dbReference>
<organism evidence="3 4">
    <name type="scientific">Aspergillus homomorphus (strain CBS 101889)</name>
    <dbReference type="NCBI Taxonomy" id="1450537"/>
    <lineage>
        <taxon>Eukaryota</taxon>
        <taxon>Fungi</taxon>
        <taxon>Dikarya</taxon>
        <taxon>Ascomycota</taxon>
        <taxon>Pezizomycotina</taxon>
        <taxon>Eurotiomycetes</taxon>
        <taxon>Eurotiomycetidae</taxon>
        <taxon>Eurotiales</taxon>
        <taxon>Aspergillaceae</taxon>
        <taxon>Aspergillus</taxon>
        <taxon>Aspergillus subgen. Circumdati</taxon>
    </lineage>
</organism>
<evidence type="ECO:0000256" key="2">
    <source>
        <dbReference type="SAM" id="MobiDB-lite"/>
    </source>
</evidence>
<feature type="compositionally biased region" description="Low complexity" evidence="2">
    <location>
        <begin position="411"/>
        <end position="422"/>
    </location>
</feature>
<dbReference type="InterPro" id="IPR039057">
    <property type="entry name" value="Spo22/ZIP4"/>
</dbReference>
<feature type="region of interest" description="Disordered" evidence="2">
    <location>
        <begin position="411"/>
        <end position="447"/>
    </location>
</feature>
<reference evidence="3 4" key="1">
    <citation type="submission" date="2018-02" db="EMBL/GenBank/DDBJ databases">
        <title>The genomes of Aspergillus section Nigri reveals drivers in fungal speciation.</title>
        <authorList>
            <consortium name="DOE Joint Genome Institute"/>
            <person name="Vesth T.C."/>
            <person name="Nybo J."/>
            <person name="Theobald S."/>
            <person name="Brandl J."/>
            <person name="Frisvad J.C."/>
            <person name="Nielsen K.F."/>
            <person name="Lyhne E.K."/>
            <person name="Kogle M.E."/>
            <person name="Kuo A."/>
            <person name="Riley R."/>
            <person name="Clum A."/>
            <person name="Nolan M."/>
            <person name="Lipzen A."/>
            <person name="Salamov A."/>
            <person name="Henrissat B."/>
            <person name="Wiebenga A."/>
            <person name="De vries R.P."/>
            <person name="Grigoriev I.V."/>
            <person name="Mortensen U.H."/>
            <person name="Andersen M.R."/>
            <person name="Baker S.E."/>
        </authorList>
    </citation>
    <scope>NUCLEOTIDE SEQUENCE [LARGE SCALE GENOMIC DNA]</scope>
    <source>
        <strain evidence="3 4">CBS 101889</strain>
    </source>
</reference>
<dbReference type="Pfam" id="PF08631">
    <property type="entry name" value="SPO22"/>
    <property type="match status" value="1"/>
</dbReference>
<dbReference type="InterPro" id="IPR013940">
    <property type="entry name" value="Spo22/ZIP4/TEX11"/>
</dbReference>
<dbReference type="EMBL" id="KZ824267">
    <property type="protein sequence ID" value="RAL17746.1"/>
    <property type="molecule type" value="Genomic_DNA"/>
</dbReference>
<evidence type="ECO:0008006" key="5">
    <source>
        <dbReference type="Google" id="ProtNLM"/>
    </source>
</evidence>
<protein>
    <recommendedName>
        <fullName evidence="5">Meiosis specific protein SPO22</fullName>
    </recommendedName>
</protein>
<sequence>MELYFQALQCVFDVMGTSENGLDIILYYISKLQDFPEMHFQALKRLLRAKIADSSPDCQDQILEHVLVRLVSVLTGSHFPSQASLQHFRELAEHLKHHKQAVSEDAQQGCLMMTWRYINRAISDQDVLSAQQWCLFMLEQPVISLSSNNKAKLFRKLLLCASDELSIAAADTIFNRLPEECKTCPPTLYLMYKLALRDSVSTSGSVYLQSLFKSTKESIYIIACIAEAFRHGKINHARQCIQQILLNEKDNRFNKKPGRLLQSMILYFVTELDVCDHMDEQIADAIISVFELALKINLNQMQADTLSISELKWLAKKSYNTALRMSDSTQTERVLNLIELSIKFTTLHGQQTPLSNLNNHYLLCEFFKTAKHISIARQTSNPTCMQTIHYSAAHESSCAFQANINYLHHLSSSNPSPARNNPSPTPNACPEPNPNPTATPSSTNSASQSTWLTKYRIVLALDLEASLHLTNDNNSAGNDKWAHITQLIELSSPILDHTLISIYLDTLLRAESPLTYIVQTIRHLIRTIHTSPSPYLDHPTLNTNLPRYLRVLYQLSLETKDPSTAESVLDQVVVLIRDWKTKYPAEELRWMASVAFNRAVDFYLVAEEGACRRWAGKAIAVAELMAGEDGGALGRSLRGRFGKLSVGLGEEG</sequence>